<feature type="compositionally biased region" description="Basic and acidic residues" evidence="1">
    <location>
        <begin position="61"/>
        <end position="75"/>
    </location>
</feature>
<evidence type="ECO:0000256" key="1">
    <source>
        <dbReference type="SAM" id="MobiDB-lite"/>
    </source>
</evidence>
<protein>
    <submittedName>
        <fullName evidence="2">Uncharacterized protein</fullName>
    </submittedName>
</protein>
<gene>
    <name evidence="2" type="ORF">GCM10008957_31670</name>
</gene>
<evidence type="ECO:0000313" key="2">
    <source>
        <dbReference type="EMBL" id="GGR16694.1"/>
    </source>
</evidence>
<reference evidence="2" key="2">
    <citation type="submission" date="2020-09" db="EMBL/GenBank/DDBJ databases">
        <authorList>
            <person name="Sun Q."/>
            <person name="Ohkuma M."/>
        </authorList>
    </citation>
    <scope>NUCLEOTIDE SEQUENCE</scope>
    <source>
        <strain evidence="2">JCM 31311</strain>
    </source>
</reference>
<reference evidence="2" key="1">
    <citation type="journal article" date="2014" name="Int. J. Syst. Evol. Microbiol.">
        <title>Complete genome sequence of Corynebacterium casei LMG S-19264T (=DSM 44701T), isolated from a smear-ripened cheese.</title>
        <authorList>
            <consortium name="US DOE Joint Genome Institute (JGI-PGF)"/>
            <person name="Walter F."/>
            <person name="Albersmeier A."/>
            <person name="Kalinowski J."/>
            <person name="Ruckert C."/>
        </authorList>
    </citation>
    <scope>NUCLEOTIDE SEQUENCE</scope>
    <source>
        <strain evidence="2">JCM 31311</strain>
    </source>
</reference>
<organism evidence="2 3">
    <name type="scientific">Deinococcus ruber</name>
    <dbReference type="NCBI Taxonomy" id="1848197"/>
    <lineage>
        <taxon>Bacteria</taxon>
        <taxon>Thermotogati</taxon>
        <taxon>Deinococcota</taxon>
        <taxon>Deinococci</taxon>
        <taxon>Deinococcales</taxon>
        <taxon>Deinococcaceae</taxon>
        <taxon>Deinococcus</taxon>
    </lineage>
</organism>
<keyword evidence="3" id="KW-1185">Reference proteome</keyword>
<dbReference type="Proteomes" id="UP000603865">
    <property type="component" value="Unassembled WGS sequence"/>
</dbReference>
<feature type="region of interest" description="Disordered" evidence="1">
    <location>
        <begin position="1"/>
        <end position="89"/>
    </location>
</feature>
<evidence type="ECO:0000313" key="3">
    <source>
        <dbReference type="Proteomes" id="UP000603865"/>
    </source>
</evidence>
<accession>A0A918CCC7</accession>
<dbReference type="EMBL" id="BMQL01000019">
    <property type="protein sequence ID" value="GGR16694.1"/>
    <property type="molecule type" value="Genomic_DNA"/>
</dbReference>
<feature type="compositionally biased region" description="Low complexity" evidence="1">
    <location>
        <begin position="9"/>
        <end position="20"/>
    </location>
</feature>
<comment type="caution">
    <text evidence="2">The sequence shown here is derived from an EMBL/GenBank/DDBJ whole genome shotgun (WGS) entry which is preliminary data.</text>
</comment>
<name>A0A918CCC7_9DEIO</name>
<sequence>MPKPKPAAKKAASPAKAAGKPPRKTAPKNAAPKAQPSLPVEVLHAAVPLGASPKKRGRPPKPPEERAPKPRKEKCGAWGRHAQQPCRNPAGFKTDHVGTGRCHLHGGRSLVKHGRYAKVQNQAIKDLLDDLDDDLDPFDLLPEVKLLRALILNYVNNYDAYIAALERWQRSFEKKFQSDWTAWWNTLRADILEEEDREMKDSLLVQMPDPMDYLPSKPLNLPDIMTVGGFIVQVGGLIEKIRKLRSTDTFSMQTVDRLWAAMAGHLTQAAGAVIKDDAVRDTLLDTVEAKWASINLAELSSRRAVEGEAEGEED</sequence>
<dbReference type="AlphaFoldDB" id="A0A918CCC7"/>
<proteinExistence type="predicted"/>